<dbReference type="EMBL" id="JAIOIV010000073">
    <property type="protein sequence ID" value="MBZ0156274.1"/>
    <property type="molecule type" value="Genomic_DNA"/>
</dbReference>
<dbReference type="Gene3D" id="1.10.10.60">
    <property type="entry name" value="Homeodomain-like"/>
    <property type="match status" value="1"/>
</dbReference>
<comment type="caution">
    <text evidence="1">The sequence shown here is derived from an EMBL/GenBank/DDBJ whole genome shotgun (WGS) entry which is preliminary data.</text>
</comment>
<name>A0A953M007_9BACT</name>
<dbReference type="AlphaFoldDB" id="A0A953M007"/>
<accession>A0A953M007</accession>
<evidence type="ECO:0000313" key="2">
    <source>
        <dbReference type="Proteomes" id="UP000705867"/>
    </source>
</evidence>
<sequence length="162" mass="18212">MGPRKPKPTKKELARMKVLSDMGHSPTAIAKKIGMSNHTVSKYLSMDLFSDPEIKSFMQVIRDREIDDLCLLGGKARARLHEMLDEGKTKPIETVAIMDRTFQQRRLLEGQSTANIAYAEVSSRYREAMDRLEKLCNENPGLREFVESATGGHLKMGGEDGE</sequence>
<evidence type="ECO:0000313" key="1">
    <source>
        <dbReference type="EMBL" id="MBZ0156274.1"/>
    </source>
</evidence>
<reference evidence="1" key="1">
    <citation type="journal article" date="2021" name="bioRxiv">
        <title>Unraveling nitrogen, sulfur and carbon metabolic pathways and microbial community transcriptional responses to substrate deprivation and toxicity stresses in a bioreactor mimicking anoxic brackish coastal sediment conditions.</title>
        <authorList>
            <person name="Martins P.D."/>
            <person name="Echeveste M.J."/>
            <person name="Arshad A."/>
            <person name="Kurth J."/>
            <person name="Ouboter H."/>
            <person name="Jetten M.S.M."/>
            <person name="Welte C.U."/>
        </authorList>
    </citation>
    <scope>NUCLEOTIDE SEQUENCE</scope>
    <source>
        <strain evidence="1">MAG_39</strain>
    </source>
</reference>
<proteinExistence type="predicted"/>
<organism evidence="1 2">
    <name type="scientific">Candidatus Nitrobium versatile</name>
    <dbReference type="NCBI Taxonomy" id="2884831"/>
    <lineage>
        <taxon>Bacteria</taxon>
        <taxon>Pseudomonadati</taxon>
        <taxon>Nitrospirota</taxon>
        <taxon>Nitrospiria</taxon>
        <taxon>Nitrospirales</taxon>
        <taxon>Nitrospiraceae</taxon>
        <taxon>Candidatus Nitrobium</taxon>
    </lineage>
</organism>
<gene>
    <name evidence="1" type="ORF">K8I29_08720</name>
</gene>
<dbReference type="Proteomes" id="UP000705867">
    <property type="component" value="Unassembled WGS sequence"/>
</dbReference>
<reference evidence="1" key="2">
    <citation type="submission" date="2021-08" db="EMBL/GenBank/DDBJ databases">
        <authorList>
            <person name="Dalcin Martins P."/>
        </authorList>
    </citation>
    <scope>NUCLEOTIDE SEQUENCE</scope>
    <source>
        <strain evidence="1">MAG_39</strain>
    </source>
</reference>
<protein>
    <submittedName>
        <fullName evidence="1">Uncharacterized protein</fullName>
    </submittedName>
</protein>